<dbReference type="InterPro" id="IPR012480">
    <property type="entry name" value="Hepar_II_III_C"/>
</dbReference>
<dbReference type="EMBL" id="JAAGNX010000003">
    <property type="protein sequence ID" value="NDV63027.1"/>
    <property type="molecule type" value="Genomic_DNA"/>
</dbReference>
<comment type="caution">
    <text evidence="7">The sequence shown here is derived from an EMBL/GenBank/DDBJ whole genome shotgun (WGS) entry which is preliminary data.</text>
</comment>
<evidence type="ECO:0000256" key="4">
    <source>
        <dbReference type="ARBA" id="ARBA00023239"/>
    </source>
</evidence>
<dbReference type="InterPro" id="IPR008929">
    <property type="entry name" value="Chondroitin_lyas"/>
</dbReference>
<dbReference type="Pfam" id="PF16889">
    <property type="entry name" value="Hepar_II_III_N"/>
    <property type="match status" value="1"/>
</dbReference>
<dbReference type="InterPro" id="IPR031680">
    <property type="entry name" value="Hepar_II_III_N"/>
</dbReference>
<feature type="domain" description="Heparin-sulfate lyase N-terminal" evidence="6">
    <location>
        <begin position="59"/>
        <end position="300"/>
    </location>
</feature>
<comment type="subcellular location">
    <subcellularLocation>
        <location evidence="1">Periplasm</location>
    </subcellularLocation>
</comment>
<dbReference type="PANTHER" id="PTHR39210:SF1">
    <property type="entry name" value="HEPARIN-SULFATE LYASE"/>
    <property type="match status" value="1"/>
</dbReference>
<dbReference type="SUPFAM" id="SSF48230">
    <property type="entry name" value="Chondroitin AC/alginate lyase"/>
    <property type="match status" value="1"/>
</dbReference>
<dbReference type="GO" id="GO:0016829">
    <property type="term" value="F:lyase activity"/>
    <property type="evidence" value="ECO:0007669"/>
    <property type="project" value="UniProtKB-KW"/>
</dbReference>
<organism evidence="7 8">
    <name type="scientific">Oceanipulchritudo coccoides</name>
    <dbReference type="NCBI Taxonomy" id="2706888"/>
    <lineage>
        <taxon>Bacteria</taxon>
        <taxon>Pseudomonadati</taxon>
        <taxon>Verrucomicrobiota</taxon>
        <taxon>Opitutia</taxon>
        <taxon>Puniceicoccales</taxon>
        <taxon>Oceanipulchritudinaceae</taxon>
        <taxon>Oceanipulchritudo</taxon>
    </lineage>
</organism>
<evidence type="ECO:0000259" key="6">
    <source>
        <dbReference type="Pfam" id="PF16889"/>
    </source>
</evidence>
<evidence type="ECO:0000259" key="5">
    <source>
        <dbReference type="Pfam" id="PF07940"/>
    </source>
</evidence>
<keyword evidence="4" id="KW-0456">Lyase</keyword>
<dbReference type="GO" id="GO:0042597">
    <property type="term" value="C:periplasmic space"/>
    <property type="evidence" value="ECO:0007669"/>
    <property type="project" value="UniProtKB-SubCell"/>
</dbReference>
<dbReference type="AlphaFoldDB" id="A0A6B2M4M1"/>
<gene>
    <name evidence="7" type="ORF">G0Q06_11235</name>
</gene>
<reference evidence="7 8" key="1">
    <citation type="submission" date="2020-02" db="EMBL/GenBank/DDBJ databases">
        <title>Albibacoteraceae fam. nov., the first described family within the subdivision 4 Verrucomicrobia.</title>
        <authorList>
            <person name="Xi F."/>
        </authorList>
    </citation>
    <scope>NUCLEOTIDE SEQUENCE [LARGE SCALE GENOMIC DNA]</scope>
    <source>
        <strain evidence="7 8">CK1056</strain>
    </source>
</reference>
<protein>
    <submittedName>
        <fullName evidence="7">Uncharacterized protein</fullName>
    </submittedName>
</protein>
<evidence type="ECO:0000313" key="7">
    <source>
        <dbReference type="EMBL" id="NDV63027.1"/>
    </source>
</evidence>
<evidence type="ECO:0000256" key="3">
    <source>
        <dbReference type="ARBA" id="ARBA00022764"/>
    </source>
</evidence>
<dbReference type="Pfam" id="PF07940">
    <property type="entry name" value="Hepar_II_III_C"/>
    <property type="match status" value="1"/>
</dbReference>
<proteinExistence type="predicted"/>
<dbReference type="Proteomes" id="UP000478417">
    <property type="component" value="Unassembled WGS sequence"/>
</dbReference>
<keyword evidence="8" id="KW-1185">Reference proteome</keyword>
<evidence type="ECO:0000256" key="1">
    <source>
        <dbReference type="ARBA" id="ARBA00004418"/>
    </source>
</evidence>
<dbReference type="Gene3D" id="1.50.10.100">
    <property type="entry name" value="Chondroitin AC/alginate lyase"/>
    <property type="match status" value="1"/>
</dbReference>
<keyword evidence="2" id="KW-0732">Signal</keyword>
<dbReference type="PANTHER" id="PTHR39210">
    <property type="entry name" value="HEPARIN-SULFATE LYASE"/>
    <property type="match status" value="1"/>
</dbReference>
<accession>A0A6B2M4M1</accession>
<sequence length="657" mass="73321">MESDETSKSVHLFDAGEMAAAYREQFKDTLPTVISRADRILGGEIQYFFHNWQKTGFPPNWHKNPFTGESAPTECHWSELGDFGFGDIKVIWEASRFSFAYDLTRAYLATNNEKYAEGFWAALEDWRKNNPPQLGVNWKCGQEISIRLMAWVFALNGLQEAKSSTAERLKSLIEMIAASARRVEANLDYALSQKSNHGHSEGVGLFTVGSLFPGLPEASGWRKKGLKLINSLTEELIYEDGFCCMYSFNYLRCMLDVLIWANWVSEASGDEFAPVVVERMQCSMNLLLQAMDGEGRLPNYGSNDGSLNLPLTTCDFNDYRPVVQAISVIGNEKVLQDGPWDELSFWITNGNAAKVHQKIPTQDDLYSKPTGIGILRNGDSFAMMRAGKTLHRATHSDMLACHITWQGIPIAIDAGTYSYNAPPPLNRGFAGSAFHNSLCLDERDQMESITRFIKYPRVHGYSSGTLRSAKGNLAVLVGSHTAFNNLPGKVRYSRILIHIMEDFFLVIDRASSSNEYLFSLNWLLCSNNGTLEDNVFKMETAKGDYYVSVTSDAEGLSQKLVNGDQQTGLGFSSEHYGSLEHRDCLLSSVRSSTINFYSCFGPEPLYLRFGGESFHAACGSFILQGKLTSNNELLLVLSDSDNINKIDELTTQLDAIE</sequence>
<dbReference type="RefSeq" id="WP_163965961.1">
    <property type="nucleotide sequence ID" value="NZ_JAAGNX010000003.1"/>
</dbReference>
<dbReference type="Gene3D" id="2.70.98.70">
    <property type="match status" value="1"/>
</dbReference>
<evidence type="ECO:0000256" key="2">
    <source>
        <dbReference type="ARBA" id="ARBA00022729"/>
    </source>
</evidence>
<feature type="domain" description="Heparinase II/III-like C-terminal" evidence="5">
    <location>
        <begin position="370"/>
        <end position="558"/>
    </location>
</feature>
<keyword evidence="3" id="KW-0574">Periplasm</keyword>
<name>A0A6B2M4M1_9BACT</name>
<evidence type="ECO:0000313" key="8">
    <source>
        <dbReference type="Proteomes" id="UP000478417"/>
    </source>
</evidence>